<dbReference type="Pfam" id="PF01571">
    <property type="entry name" value="GCV_T"/>
    <property type="match status" value="1"/>
</dbReference>
<dbReference type="EMBL" id="CP001618">
    <property type="protein sequence ID" value="ACQ81657.1"/>
    <property type="molecule type" value="Genomic_DNA"/>
</dbReference>
<feature type="domain" description="Aminomethyltransferase C-terminal" evidence="4">
    <location>
        <begin position="300"/>
        <end position="358"/>
    </location>
</feature>
<keyword evidence="6" id="KW-1185">Reference proteome</keyword>
<dbReference type="RefSeq" id="WP_015883894.1">
    <property type="nucleotide sequence ID" value="NC_012669.1"/>
</dbReference>
<dbReference type="InterPro" id="IPR045179">
    <property type="entry name" value="YgfZ/GcvT"/>
</dbReference>
<dbReference type="NCBIfam" id="TIGR03317">
    <property type="entry name" value="ygfZ_signature"/>
    <property type="match status" value="1"/>
</dbReference>
<dbReference type="InterPro" id="IPR006222">
    <property type="entry name" value="GCVT_N"/>
</dbReference>
<proteinExistence type="predicted"/>
<dbReference type="InterPro" id="IPR027266">
    <property type="entry name" value="TrmE/GcvT-like"/>
</dbReference>
<dbReference type="GO" id="GO:0016226">
    <property type="term" value="P:iron-sulfur cluster assembly"/>
    <property type="evidence" value="ECO:0007669"/>
    <property type="project" value="TreeGrafter"/>
</dbReference>
<dbReference type="HOGENOM" id="CLU_007884_6_0_11"/>
<dbReference type="AlphaFoldDB" id="C5C232"/>
<dbReference type="SUPFAM" id="SSF103025">
    <property type="entry name" value="Folate-binding domain"/>
    <property type="match status" value="1"/>
</dbReference>
<organism evidence="5 6">
    <name type="scientific">Beutenbergia cavernae (strain ATCC BAA-8 / DSM 12333 / CCUG 43141 / JCM 11478 / NBRC 16432 / NCIMB 13614 / HKI 0122)</name>
    <dbReference type="NCBI Taxonomy" id="471853"/>
    <lineage>
        <taxon>Bacteria</taxon>
        <taxon>Bacillati</taxon>
        <taxon>Actinomycetota</taxon>
        <taxon>Actinomycetes</taxon>
        <taxon>Micrococcales</taxon>
        <taxon>Beutenbergiaceae</taxon>
        <taxon>Beutenbergia</taxon>
    </lineage>
</organism>
<gene>
    <name evidence="5" type="ordered locus">Bcav_3415</name>
</gene>
<evidence type="ECO:0000256" key="2">
    <source>
        <dbReference type="SAM" id="MobiDB-lite"/>
    </source>
</evidence>
<keyword evidence="1" id="KW-0809">Transit peptide</keyword>
<protein>
    <submittedName>
        <fullName evidence="5">Folate-binding protein YgfZ</fullName>
    </submittedName>
</protein>
<name>C5C232_BEUC1</name>
<dbReference type="PANTHER" id="PTHR22602">
    <property type="entry name" value="TRANSFERASE CAF17, MITOCHONDRIAL-RELATED"/>
    <property type="match status" value="1"/>
</dbReference>
<reference evidence="5 6" key="1">
    <citation type="journal article" date="2009" name="Stand. Genomic Sci.">
        <title>Complete genome sequence of Beutenbergia cavernae type strain (HKI 0122).</title>
        <authorList>
            <person name="Land M."/>
            <person name="Pukall R."/>
            <person name="Abt B."/>
            <person name="Goker M."/>
            <person name="Rohde M."/>
            <person name="Glavina Del Rio T."/>
            <person name="Tice H."/>
            <person name="Copeland A."/>
            <person name="Cheng J.F."/>
            <person name="Lucas S."/>
            <person name="Chen F."/>
            <person name="Nolan M."/>
            <person name="Bruce D."/>
            <person name="Goodwin L."/>
            <person name="Pitluck S."/>
            <person name="Ivanova N."/>
            <person name="Mavromatis K."/>
            <person name="Ovchinnikova G."/>
            <person name="Pati A."/>
            <person name="Chen A."/>
            <person name="Palaniappan K."/>
            <person name="Hauser L."/>
            <person name="Chang Y.J."/>
            <person name="Jefferies C.C."/>
            <person name="Saunders E."/>
            <person name="Brettin T."/>
            <person name="Detter J.C."/>
            <person name="Han C."/>
            <person name="Chain P."/>
            <person name="Bristow J."/>
            <person name="Eisen J.A."/>
            <person name="Markowitz V."/>
            <person name="Hugenholtz P."/>
            <person name="Kyrpides N.C."/>
            <person name="Klenk H.P."/>
            <person name="Lapidus A."/>
        </authorList>
    </citation>
    <scope>NUCLEOTIDE SEQUENCE [LARGE SCALE GENOMIC DNA]</scope>
    <source>
        <strain evidence="6">ATCC BAA-8 / DSM 12333 / NBRC 16432</strain>
    </source>
</reference>
<dbReference type="Proteomes" id="UP000007962">
    <property type="component" value="Chromosome"/>
</dbReference>
<evidence type="ECO:0000313" key="6">
    <source>
        <dbReference type="Proteomes" id="UP000007962"/>
    </source>
</evidence>
<dbReference type="STRING" id="471853.Bcav_3415"/>
<evidence type="ECO:0000259" key="4">
    <source>
        <dbReference type="Pfam" id="PF08669"/>
    </source>
</evidence>
<feature type="region of interest" description="Disordered" evidence="2">
    <location>
        <begin position="376"/>
        <end position="396"/>
    </location>
</feature>
<dbReference type="eggNOG" id="COG0354">
    <property type="taxonomic scope" value="Bacteria"/>
</dbReference>
<dbReference type="Pfam" id="PF08669">
    <property type="entry name" value="GCV_T_C"/>
    <property type="match status" value="1"/>
</dbReference>
<feature type="domain" description="GCVT N-terminal" evidence="3">
    <location>
        <begin position="55"/>
        <end position="280"/>
    </location>
</feature>
<evidence type="ECO:0000256" key="1">
    <source>
        <dbReference type="ARBA" id="ARBA00022946"/>
    </source>
</evidence>
<dbReference type="SUPFAM" id="SSF101790">
    <property type="entry name" value="Aminomethyltransferase beta-barrel domain"/>
    <property type="match status" value="1"/>
</dbReference>
<sequence length="396" mass="41748">MPDPGVGVGTVVDTSARTSDAPPAATRRPVLTAPGAVAAGGPDAGVAAHYGEPYAEQRALAAGRAVVDLSHLGVVTVAGVDRLTWLDTLSSAWLRDLAPGVGAELLLLDPHGHVEHAAAVVDDGATTWLVTEADDAAPLAAFLDSMRFTLRVEVAVRDDVAVLGAVGDAARKIASAAQERGALLGVWRDPWPAVVAGGTRYSAESHPGEAFAGAYVLVPWETANEVVDGARQAGELRLAGAWAWEALRVEARRPRFAREVDERSIPHELDWLRTAVHLDKGCYRGQETVARVFNMGRPPRRLVLLHLDGSEDVLPEPGTEVLAEGRPVGTLTSVVRHHELGPIGLAVVKRSLPLETELVVGGVAASQEEVVGTDGIAVGRPAPRESTLPPLRRRVI</sequence>
<dbReference type="InterPro" id="IPR029043">
    <property type="entry name" value="GcvT/YgfZ_C"/>
</dbReference>
<dbReference type="KEGG" id="bcv:Bcav_3415"/>
<accession>C5C232</accession>
<evidence type="ECO:0000259" key="3">
    <source>
        <dbReference type="Pfam" id="PF01571"/>
    </source>
</evidence>
<dbReference type="InterPro" id="IPR013977">
    <property type="entry name" value="GcvT_C"/>
</dbReference>
<evidence type="ECO:0000313" key="5">
    <source>
        <dbReference type="EMBL" id="ACQ81657.1"/>
    </source>
</evidence>
<dbReference type="InterPro" id="IPR017703">
    <property type="entry name" value="YgfZ/GCV_T_CS"/>
</dbReference>
<feature type="region of interest" description="Disordered" evidence="2">
    <location>
        <begin position="1"/>
        <end position="28"/>
    </location>
</feature>
<dbReference type="PANTHER" id="PTHR22602:SF0">
    <property type="entry name" value="TRANSFERASE CAF17, MITOCHONDRIAL-RELATED"/>
    <property type="match status" value="1"/>
</dbReference>
<dbReference type="PIRSF" id="PIRSF006487">
    <property type="entry name" value="GcvT"/>
    <property type="match status" value="1"/>
</dbReference>
<dbReference type="Gene3D" id="3.30.1360.120">
    <property type="entry name" value="Probable tRNA modification gtpase trme, domain 1"/>
    <property type="match status" value="1"/>
</dbReference>
<dbReference type="OrthoDB" id="9796287at2"/>